<dbReference type="InterPro" id="IPR032710">
    <property type="entry name" value="NTF2-like_dom_sf"/>
</dbReference>
<dbReference type="KEGG" id="cwo:Cwoe_2087"/>
<dbReference type="STRING" id="469383.Cwoe_2087"/>
<accession>D3F4E0</accession>
<evidence type="ECO:0000259" key="1">
    <source>
        <dbReference type="Pfam" id="PF12680"/>
    </source>
</evidence>
<protein>
    <recommendedName>
        <fullName evidence="1">SnoaL-like domain-containing protein</fullName>
    </recommendedName>
</protein>
<sequence>MTTAQAHRETRLTSMFDALDRGDVPTYLTFLSEDASLRFGNTEPVVGRAAIKASLDDFYTTFRTVRHDHVATWTGPDGAAVEADVTYEKLDGTEAHVHAVTICRFNGDDEVADYRIFVDLAPLFAA</sequence>
<proteinExistence type="predicted"/>
<gene>
    <name evidence="2" type="ordered locus">Cwoe_2087</name>
</gene>
<dbReference type="EMBL" id="CP001854">
    <property type="protein sequence ID" value="ADB50512.1"/>
    <property type="molecule type" value="Genomic_DNA"/>
</dbReference>
<dbReference type="Proteomes" id="UP000008229">
    <property type="component" value="Chromosome"/>
</dbReference>
<dbReference type="eggNOG" id="COG3631">
    <property type="taxonomic scope" value="Bacteria"/>
</dbReference>
<dbReference type="InterPro" id="IPR037401">
    <property type="entry name" value="SnoaL-like"/>
</dbReference>
<dbReference type="RefSeq" id="WP_012933563.1">
    <property type="nucleotide sequence ID" value="NC_013739.1"/>
</dbReference>
<dbReference type="Pfam" id="PF12680">
    <property type="entry name" value="SnoaL_2"/>
    <property type="match status" value="1"/>
</dbReference>
<evidence type="ECO:0000313" key="2">
    <source>
        <dbReference type="EMBL" id="ADB50512.1"/>
    </source>
</evidence>
<organism evidence="2 3">
    <name type="scientific">Conexibacter woesei (strain DSM 14684 / CCUG 47730 / CIP 108061 / JCM 11494 / NBRC 100937 / ID131577)</name>
    <dbReference type="NCBI Taxonomy" id="469383"/>
    <lineage>
        <taxon>Bacteria</taxon>
        <taxon>Bacillati</taxon>
        <taxon>Actinomycetota</taxon>
        <taxon>Thermoleophilia</taxon>
        <taxon>Solirubrobacterales</taxon>
        <taxon>Conexibacteraceae</taxon>
        <taxon>Conexibacter</taxon>
    </lineage>
</organism>
<reference evidence="2 3" key="1">
    <citation type="journal article" date="2010" name="Stand. Genomic Sci.">
        <title>Complete genome sequence of Conexibacter woesei type strain (ID131577).</title>
        <authorList>
            <person name="Pukall R."/>
            <person name="Lapidus A."/>
            <person name="Glavina Del Rio T."/>
            <person name="Copeland A."/>
            <person name="Tice H."/>
            <person name="Cheng J.-F."/>
            <person name="Lucas S."/>
            <person name="Chen F."/>
            <person name="Nolan M."/>
            <person name="Bruce D."/>
            <person name="Goodwin L."/>
            <person name="Pitluck S."/>
            <person name="Mavromatis K."/>
            <person name="Ivanova N."/>
            <person name="Ovchinnikova G."/>
            <person name="Pati A."/>
            <person name="Chen A."/>
            <person name="Palaniappan K."/>
            <person name="Land M."/>
            <person name="Hauser L."/>
            <person name="Chang Y.-J."/>
            <person name="Jeffries C.D."/>
            <person name="Chain P."/>
            <person name="Meincke L."/>
            <person name="Sims D."/>
            <person name="Brettin T."/>
            <person name="Detter J.C."/>
            <person name="Rohde M."/>
            <person name="Goeker M."/>
            <person name="Bristow J."/>
            <person name="Eisen J.A."/>
            <person name="Markowitz V."/>
            <person name="Kyrpides N.C."/>
            <person name="Klenk H.-P."/>
            <person name="Hugenholtz P."/>
        </authorList>
    </citation>
    <scope>NUCLEOTIDE SEQUENCE [LARGE SCALE GENOMIC DNA]</scope>
    <source>
        <strain evidence="3">DSM 14684 / CIP 108061 / JCM 11494 / NBRC 100937 / ID131577</strain>
    </source>
</reference>
<dbReference type="HOGENOM" id="CLU_125946_3_0_11"/>
<dbReference type="SUPFAM" id="SSF54427">
    <property type="entry name" value="NTF2-like"/>
    <property type="match status" value="1"/>
</dbReference>
<evidence type="ECO:0000313" key="3">
    <source>
        <dbReference type="Proteomes" id="UP000008229"/>
    </source>
</evidence>
<keyword evidence="3" id="KW-1185">Reference proteome</keyword>
<dbReference type="Gene3D" id="3.10.450.50">
    <property type="match status" value="1"/>
</dbReference>
<name>D3F4E0_CONWI</name>
<dbReference type="AlphaFoldDB" id="D3F4E0"/>
<reference evidence="3" key="2">
    <citation type="submission" date="2010-01" db="EMBL/GenBank/DDBJ databases">
        <title>The complete genome of Conexibacter woesei DSM 14684.</title>
        <authorList>
            <consortium name="US DOE Joint Genome Institute (JGI-PGF)"/>
            <person name="Lucas S."/>
            <person name="Copeland A."/>
            <person name="Lapidus A."/>
            <person name="Glavina del Rio T."/>
            <person name="Dalin E."/>
            <person name="Tice H."/>
            <person name="Bruce D."/>
            <person name="Goodwin L."/>
            <person name="Pitluck S."/>
            <person name="Kyrpides N."/>
            <person name="Mavromatis K."/>
            <person name="Ivanova N."/>
            <person name="Mikhailova N."/>
            <person name="Chertkov O."/>
            <person name="Brettin T."/>
            <person name="Detter J.C."/>
            <person name="Han C."/>
            <person name="Larimer F."/>
            <person name="Land M."/>
            <person name="Hauser L."/>
            <person name="Markowitz V."/>
            <person name="Cheng J.-F."/>
            <person name="Hugenholtz P."/>
            <person name="Woyke T."/>
            <person name="Wu D."/>
            <person name="Pukall R."/>
            <person name="Steenblock K."/>
            <person name="Schneider S."/>
            <person name="Klenk H.-P."/>
            <person name="Eisen J.A."/>
        </authorList>
    </citation>
    <scope>NUCLEOTIDE SEQUENCE [LARGE SCALE GENOMIC DNA]</scope>
    <source>
        <strain evidence="3">DSM 14684 / CIP 108061 / JCM 11494 / NBRC 100937 / ID131577</strain>
    </source>
</reference>
<dbReference type="OrthoDB" id="7560468at2"/>
<feature type="domain" description="SnoaL-like" evidence="1">
    <location>
        <begin position="14"/>
        <end position="112"/>
    </location>
</feature>